<evidence type="ECO:0000256" key="3">
    <source>
        <dbReference type="ARBA" id="ARBA00022490"/>
    </source>
</evidence>
<dbReference type="FunFam" id="3.30.420.40:FF:000058">
    <property type="entry name" value="Putative actin-related protein 5"/>
    <property type="match status" value="1"/>
</dbReference>
<evidence type="ECO:0000256" key="6">
    <source>
        <dbReference type="ARBA" id="ARBA00022840"/>
    </source>
</evidence>
<evidence type="ECO:0000256" key="9">
    <source>
        <dbReference type="RuleBase" id="RU000487"/>
    </source>
</evidence>
<dbReference type="Proteomes" id="UP000887540">
    <property type="component" value="Unplaced"/>
</dbReference>
<sequence length="165" mass="18792">MSHWLLTMDPEKHCYVALHFDREFASDESYELPDGHSIPLGNERFLCPEALFHPSLLEMDSPGIHEMTRASIMKCDVNIHKDLYENIVLSGGTSMFRGLTERMEKEIKLIAPSTMDIKVIAPPEHKYSAFVGGSKFASHPSFQQMCISKKEFEECGPSIVHRKCF</sequence>
<dbReference type="SMART" id="SM00268">
    <property type="entry name" value="ACTIN"/>
    <property type="match status" value="1"/>
</dbReference>
<comment type="subcellular location">
    <subcellularLocation>
        <location evidence="1">Cytoplasm</location>
        <location evidence="1">Cytoskeleton</location>
    </subcellularLocation>
</comment>
<evidence type="ECO:0000256" key="1">
    <source>
        <dbReference type="ARBA" id="ARBA00004245"/>
    </source>
</evidence>
<dbReference type="GO" id="GO:0005856">
    <property type="term" value="C:cytoskeleton"/>
    <property type="evidence" value="ECO:0007669"/>
    <property type="project" value="UniProtKB-SubCell"/>
</dbReference>
<dbReference type="AlphaFoldDB" id="A0A914DIR3"/>
<dbReference type="GO" id="GO:0005524">
    <property type="term" value="F:ATP binding"/>
    <property type="evidence" value="ECO:0007669"/>
    <property type="project" value="UniProtKB-KW"/>
</dbReference>
<evidence type="ECO:0000256" key="8">
    <source>
        <dbReference type="ARBA" id="ARBA00049360"/>
    </source>
</evidence>
<name>A0A914DIR3_9BILA</name>
<reference evidence="11" key="1">
    <citation type="submission" date="2022-11" db="UniProtKB">
        <authorList>
            <consortium name="WormBaseParasite"/>
        </authorList>
    </citation>
    <scope>IDENTIFICATION</scope>
</reference>
<keyword evidence="6" id="KW-0067">ATP-binding</keyword>
<evidence type="ECO:0000313" key="10">
    <source>
        <dbReference type="Proteomes" id="UP000887540"/>
    </source>
</evidence>
<dbReference type="PANTHER" id="PTHR11937">
    <property type="entry name" value="ACTIN"/>
    <property type="match status" value="1"/>
</dbReference>
<protein>
    <submittedName>
        <fullName evidence="11">Actin</fullName>
    </submittedName>
</protein>
<evidence type="ECO:0000256" key="2">
    <source>
        <dbReference type="ARBA" id="ARBA00006752"/>
    </source>
</evidence>
<dbReference type="InterPro" id="IPR043129">
    <property type="entry name" value="ATPase_NBD"/>
</dbReference>
<proteinExistence type="inferred from homology"/>
<evidence type="ECO:0000256" key="4">
    <source>
        <dbReference type="ARBA" id="ARBA00022741"/>
    </source>
</evidence>
<keyword evidence="5" id="KW-0378">Hydrolase</keyword>
<evidence type="ECO:0000313" key="11">
    <source>
        <dbReference type="WBParaSite" id="ACRNAN_scaffold2821.g27996.t1"/>
    </source>
</evidence>
<dbReference type="Gene3D" id="3.90.640.10">
    <property type="entry name" value="Actin, Chain A, domain 4"/>
    <property type="match status" value="1"/>
</dbReference>
<keyword evidence="10" id="KW-1185">Reference proteome</keyword>
<keyword evidence="7" id="KW-0206">Cytoskeleton</keyword>
<dbReference type="Gene3D" id="3.30.420.40">
    <property type="match status" value="2"/>
</dbReference>
<dbReference type="GO" id="GO:0016787">
    <property type="term" value="F:hydrolase activity"/>
    <property type="evidence" value="ECO:0007669"/>
    <property type="project" value="UniProtKB-KW"/>
</dbReference>
<dbReference type="SUPFAM" id="SSF53067">
    <property type="entry name" value="Actin-like ATPase domain"/>
    <property type="match status" value="1"/>
</dbReference>
<evidence type="ECO:0000256" key="5">
    <source>
        <dbReference type="ARBA" id="ARBA00022801"/>
    </source>
</evidence>
<keyword evidence="4" id="KW-0547">Nucleotide-binding</keyword>
<dbReference type="InterPro" id="IPR004000">
    <property type="entry name" value="Actin"/>
</dbReference>
<keyword evidence="3" id="KW-0963">Cytoplasm</keyword>
<organism evidence="10 11">
    <name type="scientific">Acrobeloides nanus</name>
    <dbReference type="NCBI Taxonomy" id="290746"/>
    <lineage>
        <taxon>Eukaryota</taxon>
        <taxon>Metazoa</taxon>
        <taxon>Ecdysozoa</taxon>
        <taxon>Nematoda</taxon>
        <taxon>Chromadorea</taxon>
        <taxon>Rhabditida</taxon>
        <taxon>Tylenchina</taxon>
        <taxon>Cephalobomorpha</taxon>
        <taxon>Cephaloboidea</taxon>
        <taxon>Cephalobidae</taxon>
        <taxon>Acrobeloides</taxon>
    </lineage>
</organism>
<comment type="similarity">
    <text evidence="2 9">Belongs to the actin family.</text>
</comment>
<comment type="catalytic activity">
    <reaction evidence="8">
        <text>ATP + H2O = ADP + phosphate + H(+)</text>
        <dbReference type="Rhea" id="RHEA:13065"/>
        <dbReference type="ChEBI" id="CHEBI:15377"/>
        <dbReference type="ChEBI" id="CHEBI:15378"/>
        <dbReference type="ChEBI" id="CHEBI:30616"/>
        <dbReference type="ChEBI" id="CHEBI:43474"/>
        <dbReference type="ChEBI" id="CHEBI:456216"/>
    </reaction>
</comment>
<evidence type="ECO:0000256" key="7">
    <source>
        <dbReference type="ARBA" id="ARBA00023212"/>
    </source>
</evidence>
<dbReference type="WBParaSite" id="ACRNAN_scaffold2821.g27996.t1">
    <property type="protein sequence ID" value="ACRNAN_scaffold2821.g27996.t1"/>
    <property type="gene ID" value="ACRNAN_scaffold2821.g27996"/>
</dbReference>
<accession>A0A914DIR3</accession>
<dbReference type="Pfam" id="PF00022">
    <property type="entry name" value="Actin"/>
    <property type="match status" value="1"/>
</dbReference>
<dbReference type="FunFam" id="3.30.420.40:FF:000218">
    <property type="entry name" value="actin, alpha sarcomeric/skeletal-like"/>
    <property type="match status" value="1"/>
</dbReference>